<dbReference type="PANTHER" id="PTHR43317:SF1">
    <property type="entry name" value="THERMOSPERMINE SYNTHASE ACAULIS5"/>
    <property type="match status" value="1"/>
</dbReference>
<proteinExistence type="predicted"/>
<dbReference type="SUPFAM" id="SSF103473">
    <property type="entry name" value="MFS general substrate transporter"/>
    <property type="match status" value="1"/>
</dbReference>
<evidence type="ECO:0000313" key="3">
    <source>
        <dbReference type="EMBL" id="BAN01135.1"/>
    </source>
</evidence>
<feature type="transmembrane region" description="Helical" evidence="2">
    <location>
        <begin position="56"/>
        <end position="77"/>
    </location>
</feature>
<dbReference type="InterPro" id="IPR036259">
    <property type="entry name" value="MFS_trans_sf"/>
</dbReference>
<sequence>MTRAEPSAPSDETGDLAADPLPGWLAIALVTGTSAAVLVLEILAGRLLAPYVGVSLETFTGIIGVILAGIAVGAWAGGVAADHIDPRRLLPPLLLLGGALAIATIPIVRTLGDTSGTGGGIRILILTTFGFLPSATVLSAVPPAVIKLQLLDLASTGSTVGRLSAWSTAGALFGTFFTGYVLVAAAAVTTLIVIVGLVLVASGIALWAVGRVRKVNEMLSLTAVAALSLFGAVAIDSPCETQTAYYCLSVLEDPTLDSGRTLLLDDLRHSYVDLDDPERLEFWYIRRLVDAIEVETSGPIDIAYLGGGAFTIPRYVRATRPGSEQIILEIDGDLVEVVENEIDFDRGDDVEIIVGDGRLSMRELPTDSVDVVIGDAFGSRAVPFHLATREFIEEVDEVLRPGGIYAANIIDGPEERFVEAYAATVAEVYEHVVVVRGPGPLQGFRGNSALIASHEPIDVAALGERLAADVDPSDTPEQTADPDRVVGEIVTGDALVDYVAGAEVITDDFAPVDQLLAASS</sequence>
<gene>
    <name evidence="3" type="ORF">YM304_08210</name>
</gene>
<name>A0A6C7E7I9_ILUCY</name>
<dbReference type="CDD" id="cd02440">
    <property type="entry name" value="AdoMet_MTases"/>
    <property type="match status" value="1"/>
</dbReference>
<feature type="transmembrane region" description="Helical" evidence="2">
    <location>
        <begin position="89"/>
        <end position="111"/>
    </location>
</feature>
<evidence type="ECO:0000313" key="4">
    <source>
        <dbReference type="Proteomes" id="UP000011863"/>
    </source>
</evidence>
<dbReference type="GO" id="GO:0006596">
    <property type="term" value="P:polyamine biosynthetic process"/>
    <property type="evidence" value="ECO:0007669"/>
    <property type="project" value="UniProtKB-KW"/>
</dbReference>
<evidence type="ECO:0000256" key="2">
    <source>
        <dbReference type="SAM" id="Phobius"/>
    </source>
</evidence>
<keyword evidence="4" id="KW-1185">Reference proteome</keyword>
<dbReference type="OrthoDB" id="8221452at2"/>
<dbReference type="AlphaFoldDB" id="A0A6C7E7I9"/>
<dbReference type="KEGG" id="aym:YM304_08210"/>
<reference evidence="3 4" key="1">
    <citation type="journal article" date="2013" name="Int. J. Syst. Evol. Microbiol.">
        <title>Ilumatobacter nonamiense sp. nov. and Ilumatobacter coccineum sp. nov., isolated from seashore sand.</title>
        <authorList>
            <person name="Matsumoto A."/>
            <person name="Kasai H."/>
            <person name="Matsuo Y."/>
            <person name="Shizuri Y."/>
            <person name="Ichikawa N."/>
            <person name="Fujita N."/>
            <person name="Omura S."/>
            <person name="Takahashi Y."/>
        </authorList>
    </citation>
    <scope>NUCLEOTIDE SEQUENCE [LARGE SCALE GENOMIC DNA]</scope>
    <source>
        <strain evidence="4">NBRC 103263 / KCTC 29153 / YM16-304</strain>
    </source>
</reference>
<accession>A0A6C7E7I9</accession>
<dbReference type="SUPFAM" id="SSF53335">
    <property type="entry name" value="S-adenosyl-L-methionine-dependent methyltransferases"/>
    <property type="match status" value="1"/>
</dbReference>
<keyword evidence="1" id="KW-0620">Polyamine biosynthesis</keyword>
<feature type="transmembrane region" description="Helical" evidence="2">
    <location>
        <begin position="24"/>
        <end position="44"/>
    </location>
</feature>
<evidence type="ECO:0008006" key="5">
    <source>
        <dbReference type="Google" id="ProtNLM"/>
    </source>
</evidence>
<keyword evidence="2" id="KW-1133">Transmembrane helix</keyword>
<keyword evidence="2" id="KW-0812">Transmembrane</keyword>
<keyword evidence="2" id="KW-0472">Membrane</keyword>
<evidence type="ECO:0000256" key="1">
    <source>
        <dbReference type="ARBA" id="ARBA00023115"/>
    </source>
</evidence>
<dbReference type="RefSeq" id="WP_015440382.1">
    <property type="nucleotide sequence ID" value="NC_020520.1"/>
</dbReference>
<dbReference type="Proteomes" id="UP000011863">
    <property type="component" value="Chromosome"/>
</dbReference>
<dbReference type="PANTHER" id="PTHR43317">
    <property type="entry name" value="THERMOSPERMINE SYNTHASE ACAULIS5"/>
    <property type="match status" value="1"/>
</dbReference>
<dbReference type="NCBIfam" id="NF037959">
    <property type="entry name" value="MFS_SpdSyn"/>
    <property type="match status" value="1"/>
</dbReference>
<dbReference type="EMBL" id="AP012057">
    <property type="protein sequence ID" value="BAN01135.1"/>
    <property type="molecule type" value="Genomic_DNA"/>
</dbReference>
<feature type="transmembrane region" description="Helical" evidence="2">
    <location>
        <begin position="180"/>
        <end position="206"/>
    </location>
</feature>
<organism evidence="3 4">
    <name type="scientific">Ilumatobacter coccineus (strain NBRC 103263 / KCTC 29153 / YM16-304)</name>
    <dbReference type="NCBI Taxonomy" id="1313172"/>
    <lineage>
        <taxon>Bacteria</taxon>
        <taxon>Bacillati</taxon>
        <taxon>Actinomycetota</taxon>
        <taxon>Acidimicrobiia</taxon>
        <taxon>Acidimicrobiales</taxon>
        <taxon>Ilumatobacteraceae</taxon>
        <taxon>Ilumatobacter</taxon>
    </lineage>
</organism>
<protein>
    <recommendedName>
        <fullName evidence="5">Spermidine synthase</fullName>
    </recommendedName>
</protein>
<feature type="transmembrane region" description="Helical" evidence="2">
    <location>
        <begin position="123"/>
        <end position="146"/>
    </location>
</feature>
<dbReference type="InterPro" id="IPR029063">
    <property type="entry name" value="SAM-dependent_MTases_sf"/>
</dbReference>
<dbReference type="Gene3D" id="3.40.50.150">
    <property type="entry name" value="Vaccinia Virus protein VP39"/>
    <property type="match status" value="1"/>
</dbReference>